<accession>A0ABS0F3B2</accession>
<reference evidence="18 19" key="1">
    <citation type="submission" date="2020-11" db="EMBL/GenBank/DDBJ databases">
        <title>Genomic insight of Alicyclobacillus mali FL 18 reveals a new arsenic-resistant strain, with potential in environmental biotechnology.</title>
        <authorList>
            <person name="Fiorentino G."/>
            <person name="Gallo G."/>
            <person name="Aulitto M."/>
        </authorList>
    </citation>
    <scope>NUCLEOTIDE SEQUENCE [LARGE SCALE GENOMIC DNA]</scope>
    <source>
        <strain evidence="18 19">FL 18</strain>
    </source>
</reference>
<dbReference type="InterPro" id="IPR017927">
    <property type="entry name" value="FAD-bd_FR_type"/>
</dbReference>
<dbReference type="NCBIfam" id="NF009805">
    <property type="entry name" value="PRK13289.1"/>
    <property type="match status" value="1"/>
</dbReference>
<protein>
    <recommendedName>
        <fullName evidence="15">Flavohemoprotein</fullName>
    </recommendedName>
    <alternativeName>
        <fullName evidence="15">Flavohemoglobin</fullName>
    </alternativeName>
    <alternativeName>
        <fullName evidence="15">Hemoglobin-like protein</fullName>
    </alternativeName>
    <alternativeName>
        <fullName evidence="15">Nitric oxide dioxygenase</fullName>
        <shortName evidence="15">NO oxygenase</shortName>
        <shortName evidence="15">NOD</shortName>
        <ecNumber evidence="15">1.14.12.17</ecNumber>
    </alternativeName>
</protein>
<dbReference type="PANTHER" id="PTHR43396:SF3">
    <property type="entry name" value="FLAVOHEMOPROTEIN"/>
    <property type="match status" value="1"/>
</dbReference>
<evidence type="ECO:0000256" key="7">
    <source>
        <dbReference type="ARBA" id="ARBA00022723"/>
    </source>
</evidence>
<evidence type="ECO:0000256" key="10">
    <source>
        <dbReference type="ARBA" id="ARBA00023002"/>
    </source>
</evidence>
<evidence type="ECO:0000313" key="19">
    <source>
        <dbReference type="Proteomes" id="UP000642910"/>
    </source>
</evidence>
<dbReference type="InterPro" id="IPR023950">
    <property type="entry name" value="Hmp"/>
</dbReference>
<feature type="active site" description="Charge relay system" evidence="15">
    <location>
        <position position="137"/>
    </location>
</feature>
<comment type="function">
    <text evidence="15">Is involved in NO detoxification in an aerobic process, termed nitric oxide dioxygenase (NOD) reaction that utilizes O(2) and NAD(P)H to convert NO to nitrate, which protects the bacterium from various noxious nitrogen compounds. Therefore, plays a central role in the inducible response to nitrosative stress.</text>
</comment>
<dbReference type="InterPro" id="IPR001433">
    <property type="entry name" value="OxRdtase_FAD/NAD-bd"/>
</dbReference>
<gene>
    <name evidence="18" type="primary">hmpA</name>
    <name evidence="15" type="synonym">hmp</name>
    <name evidence="18" type="ORF">IW967_07880</name>
</gene>
<dbReference type="PRINTS" id="PR00371">
    <property type="entry name" value="FPNCR"/>
</dbReference>
<evidence type="ECO:0000256" key="13">
    <source>
        <dbReference type="ARBA" id="ARBA00048649"/>
    </source>
</evidence>
<dbReference type="SUPFAM" id="SSF63380">
    <property type="entry name" value="Riboflavin synthase domain-like"/>
    <property type="match status" value="1"/>
</dbReference>
<evidence type="ECO:0000313" key="18">
    <source>
        <dbReference type="EMBL" id="MBF8377784.1"/>
    </source>
</evidence>
<evidence type="ECO:0000259" key="17">
    <source>
        <dbReference type="PROSITE" id="PS51384"/>
    </source>
</evidence>
<feature type="binding site" evidence="15">
    <location>
        <begin position="395"/>
        <end position="398"/>
    </location>
    <ligand>
        <name>FAD</name>
        <dbReference type="ChEBI" id="CHEBI:57692"/>
    </ligand>
</feature>
<dbReference type="PANTHER" id="PTHR43396">
    <property type="entry name" value="FLAVOHEMOPROTEIN"/>
    <property type="match status" value="1"/>
</dbReference>
<keyword evidence="15" id="KW-0216">Detoxification</keyword>
<keyword evidence="7 15" id="KW-0479">Metal-binding</keyword>
<evidence type="ECO:0000259" key="16">
    <source>
        <dbReference type="PROSITE" id="PS01033"/>
    </source>
</evidence>
<evidence type="ECO:0000256" key="1">
    <source>
        <dbReference type="ARBA" id="ARBA00006401"/>
    </source>
</evidence>
<feature type="domain" description="Globin" evidence="16">
    <location>
        <begin position="1"/>
        <end position="138"/>
    </location>
</feature>
<keyword evidence="10 15" id="KW-0560">Oxidoreductase</keyword>
<keyword evidence="4 15" id="KW-0349">Heme</keyword>
<feature type="binding site" evidence="15">
    <location>
        <position position="190"/>
    </location>
    <ligand>
        <name>FAD</name>
        <dbReference type="ChEBI" id="CHEBI:57692"/>
    </ligand>
</feature>
<evidence type="ECO:0000256" key="3">
    <source>
        <dbReference type="ARBA" id="ARBA00022448"/>
    </source>
</evidence>
<keyword evidence="6 15" id="KW-0285">Flavoprotein</keyword>
<dbReference type="HAMAP" id="MF_01252">
    <property type="entry name" value="Hmp"/>
    <property type="match status" value="1"/>
</dbReference>
<keyword evidence="19" id="KW-1185">Reference proteome</keyword>
<evidence type="ECO:0000256" key="11">
    <source>
        <dbReference type="ARBA" id="ARBA00023004"/>
    </source>
</evidence>
<keyword evidence="9 15" id="KW-0521">NADP</keyword>
<comment type="domain">
    <text evidence="15">Consists of two distinct domains; an N-terminal heme-containing oxygen-binding domain and a C-terminal reductase domain with binding sites for FAD and NAD(P)H.</text>
</comment>
<evidence type="ECO:0000256" key="9">
    <source>
        <dbReference type="ARBA" id="ARBA00022857"/>
    </source>
</evidence>
<dbReference type="Pfam" id="PF00042">
    <property type="entry name" value="Globin"/>
    <property type="match status" value="1"/>
</dbReference>
<dbReference type="InterPro" id="IPR017938">
    <property type="entry name" value="Riboflavin_synthase-like_b-brl"/>
</dbReference>
<dbReference type="InterPro" id="IPR008333">
    <property type="entry name" value="Cbr1-like_FAD-bd_dom"/>
</dbReference>
<feature type="domain" description="FAD-binding FR-type" evidence="17">
    <location>
        <begin position="152"/>
        <end position="263"/>
    </location>
</feature>
<dbReference type="CDD" id="cd06184">
    <property type="entry name" value="flavohem_like_fad_nad_binding"/>
    <property type="match status" value="1"/>
</dbReference>
<keyword evidence="8 15" id="KW-0274">FAD</keyword>
<dbReference type="SUPFAM" id="SSF46458">
    <property type="entry name" value="Globin-like"/>
    <property type="match status" value="1"/>
</dbReference>
<organism evidence="18 19">
    <name type="scientific">Alicyclobacillus mali</name>
    <name type="common">ex Roth et al. 2021</name>
    <dbReference type="NCBI Taxonomy" id="1123961"/>
    <lineage>
        <taxon>Bacteria</taxon>
        <taxon>Bacillati</taxon>
        <taxon>Bacillota</taxon>
        <taxon>Bacilli</taxon>
        <taxon>Bacillales</taxon>
        <taxon>Alicyclobacillaceae</taxon>
        <taxon>Alicyclobacillus</taxon>
    </lineage>
</organism>
<dbReference type="PROSITE" id="PS51384">
    <property type="entry name" value="FAD_FR"/>
    <property type="match status" value="1"/>
</dbReference>
<dbReference type="Gene3D" id="1.10.490.10">
    <property type="entry name" value="Globins"/>
    <property type="match status" value="1"/>
</dbReference>
<dbReference type="SUPFAM" id="SSF52343">
    <property type="entry name" value="Ferredoxin reductase-like, C-terminal NADP-linked domain"/>
    <property type="match status" value="1"/>
</dbReference>
<sequence>MLSRKDKDIVASTLPVLAQKGEQITRRFYQLLFESHPELLNLFNQANQHQGRQQTALAQAIYAAAAHLDDVNAIRSTVVRIAEKHRALGVQPEQYPIVGETLLLAMRDVLGSAATPEILDAWARAYGQIADAFITVEAELYKQAAEQVGGWQGERAFVVRDKVKESDVITSFYLEPQDGGPVAQYAPGQYLTVVVRIPGHPYVQRRHYSLSDAPGKPYYRISVKREAAIGEKPAGLVSNYLHDHVHIGDILYATPPAGDFRLDLDDQTPVVFLSGGVGMTPLMSMVEAEAYRGTRRRMVYVHSALSGAVHAFDARLRELAQQSEFTYHVVYERPSADDRTHPYLAKEGFVDRDLIKQVSPAGAVYAFCGPTPFMRTVYRSLREMGVPDERIRFEFFGPTQQLLESEPVGAGCR</sequence>
<proteinExistence type="inferred from homology"/>
<dbReference type="InterPro" id="IPR000971">
    <property type="entry name" value="Globin"/>
</dbReference>
<feature type="active site" description="Charge relay system" evidence="15">
    <location>
        <position position="95"/>
    </location>
</feature>
<keyword evidence="11 15" id="KW-0408">Iron</keyword>
<comment type="catalytic activity">
    <reaction evidence="13 15">
        <text>2 nitric oxide + NADH + 2 O2 = 2 nitrate + NAD(+) + H(+)</text>
        <dbReference type="Rhea" id="RHEA:19469"/>
        <dbReference type="ChEBI" id="CHEBI:15378"/>
        <dbReference type="ChEBI" id="CHEBI:15379"/>
        <dbReference type="ChEBI" id="CHEBI:16480"/>
        <dbReference type="ChEBI" id="CHEBI:17632"/>
        <dbReference type="ChEBI" id="CHEBI:57540"/>
        <dbReference type="ChEBI" id="CHEBI:57945"/>
        <dbReference type="EC" id="1.14.12.17"/>
    </reaction>
</comment>
<dbReference type="Proteomes" id="UP000642910">
    <property type="component" value="Unassembled WGS sequence"/>
</dbReference>
<keyword evidence="3 15" id="KW-0813">Transport</keyword>
<evidence type="ECO:0000256" key="8">
    <source>
        <dbReference type="ARBA" id="ARBA00022827"/>
    </source>
</evidence>
<evidence type="ECO:0000256" key="2">
    <source>
        <dbReference type="ARBA" id="ARBA00008414"/>
    </source>
</evidence>
<comment type="catalytic activity">
    <reaction evidence="14 15">
        <text>2 nitric oxide + NADPH + 2 O2 = 2 nitrate + NADP(+) + H(+)</text>
        <dbReference type="Rhea" id="RHEA:19465"/>
        <dbReference type="ChEBI" id="CHEBI:15378"/>
        <dbReference type="ChEBI" id="CHEBI:15379"/>
        <dbReference type="ChEBI" id="CHEBI:16480"/>
        <dbReference type="ChEBI" id="CHEBI:17632"/>
        <dbReference type="ChEBI" id="CHEBI:57783"/>
        <dbReference type="ChEBI" id="CHEBI:58349"/>
        <dbReference type="EC" id="1.14.12.17"/>
    </reaction>
</comment>
<dbReference type="InterPro" id="IPR001709">
    <property type="entry name" value="Flavoprot_Pyr_Nucl_cyt_Rdtase"/>
</dbReference>
<feature type="site" description="Involved in heme-bound ligand stabilization and O-O bond activation" evidence="15">
    <location>
        <position position="29"/>
    </location>
</feature>
<evidence type="ECO:0000256" key="5">
    <source>
        <dbReference type="ARBA" id="ARBA00022621"/>
    </source>
</evidence>
<comment type="similarity">
    <text evidence="1 15">In the C-terminal section; belongs to the flavoprotein pyridine nucleotide cytochrome reductase family.</text>
</comment>
<dbReference type="Gene3D" id="2.40.30.10">
    <property type="entry name" value="Translation factors"/>
    <property type="match status" value="1"/>
</dbReference>
<comment type="cofactor">
    <cofactor evidence="15">
        <name>FAD</name>
        <dbReference type="ChEBI" id="CHEBI:57692"/>
    </cofactor>
    <text evidence="15">Binds 1 FAD per subunit.</text>
</comment>
<evidence type="ECO:0000256" key="14">
    <source>
        <dbReference type="ARBA" id="ARBA00049433"/>
    </source>
</evidence>
<dbReference type="RefSeq" id="WP_195867537.1">
    <property type="nucleotide sequence ID" value="NZ_JADPKZ010000038.1"/>
</dbReference>
<dbReference type="CDD" id="cd14777">
    <property type="entry name" value="Yhb1-globin-like"/>
    <property type="match status" value="1"/>
</dbReference>
<feature type="site" description="Influences the redox potential of the prosthetic heme and FAD groups" evidence="15">
    <location>
        <position position="84"/>
    </location>
</feature>
<dbReference type="EMBL" id="JADPKZ010000038">
    <property type="protein sequence ID" value="MBF8377784.1"/>
    <property type="molecule type" value="Genomic_DNA"/>
</dbReference>
<evidence type="ECO:0000256" key="4">
    <source>
        <dbReference type="ARBA" id="ARBA00022617"/>
    </source>
</evidence>
<comment type="caution">
    <text evidence="18">The sequence shown here is derived from an EMBL/GenBank/DDBJ whole genome shotgun (WGS) entry which is preliminary data.</text>
</comment>
<feature type="site" description="Influences the redox potential of the prosthetic heme and FAD groups" evidence="15">
    <location>
        <position position="394"/>
    </location>
</feature>
<feature type="binding site" description="proximal binding residue" evidence="15">
    <location>
        <position position="85"/>
    </location>
    <ligand>
        <name>heme b</name>
        <dbReference type="ChEBI" id="CHEBI:60344"/>
    </ligand>
    <ligandPart>
        <name>Fe</name>
        <dbReference type="ChEBI" id="CHEBI:18248"/>
    </ligandPart>
</feature>
<dbReference type="InterPro" id="IPR012292">
    <property type="entry name" value="Globin/Proto"/>
</dbReference>
<evidence type="ECO:0000256" key="12">
    <source>
        <dbReference type="ARBA" id="ARBA00023027"/>
    </source>
</evidence>
<dbReference type="EC" id="1.14.12.17" evidence="15"/>
<comment type="cofactor">
    <cofactor evidence="15">
        <name>heme b</name>
        <dbReference type="ChEBI" id="CHEBI:60344"/>
    </cofactor>
    <text evidence="15">Binds 1 heme b (iron(II)-protoporphyrin IX) group per subunit.</text>
</comment>
<dbReference type="InterPro" id="IPR039261">
    <property type="entry name" value="FNR_nucleotide-bd"/>
</dbReference>
<comment type="similarity">
    <text evidence="2 15">Belongs to the globin family. Two-domain flavohemoproteins subfamily.</text>
</comment>
<dbReference type="PROSITE" id="PS01033">
    <property type="entry name" value="GLOBIN"/>
    <property type="match status" value="1"/>
</dbReference>
<dbReference type="GO" id="GO:0008941">
    <property type="term" value="F:nitric oxide dioxygenase NAD(P)H activity"/>
    <property type="evidence" value="ECO:0007669"/>
    <property type="project" value="UniProtKB-EC"/>
</dbReference>
<keyword evidence="12 15" id="KW-0520">NAD</keyword>
<dbReference type="Gene3D" id="3.40.50.80">
    <property type="entry name" value="Nucleotide-binding domain of ferredoxin-NADP reductase (FNR) module"/>
    <property type="match status" value="1"/>
</dbReference>
<dbReference type="Pfam" id="PF00175">
    <property type="entry name" value="NAD_binding_1"/>
    <property type="match status" value="1"/>
</dbReference>
<evidence type="ECO:0000256" key="15">
    <source>
        <dbReference type="HAMAP-Rule" id="MF_01252"/>
    </source>
</evidence>
<keyword evidence="5 15" id="KW-0561">Oxygen transport</keyword>
<evidence type="ECO:0000256" key="6">
    <source>
        <dbReference type="ARBA" id="ARBA00022630"/>
    </source>
</evidence>
<name>A0ABS0F3B2_9BACL</name>
<dbReference type="Pfam" id="PF00970">
    <property type="entry name" value="FAD_binding_6"/>
    <property type="match status" value="1"/>
</dbReference>
<feature type="region of interest" description="Reductase" evidence="15">
    <location>
        <begin position="149"/>
        <end position="413"/>
    </location>
</feature>
<comment type="caution">
    <text evidence="15">Lacks conserved residue(s) required for the propagation of feature annotation.</text>
</comment>
<dbReference type="InterPro" id="IPR009050">
    <property type="entry name" value="Globin-like_sf"/>
</dbReference>